<dbReference type="Pfam" id="PF00085">
    <property type="entry name" value="Thioredoxin"/>
    <property type="match status" value="1"/>
</dbReference>
<organism evidence="2 3">
    <name type="scientific">Duganella phyllosphaerae</name>
    <dbReference type="NCBI Taxonomy" id="762836"/>
    <lineage>
        <taxon>Bacteria</taxon>
        <taxon>Pseudomonadati</taxon>
        <taxon>Pseudomonadota</taxon>
        <taxon>Betaproteobacteria</taxon>
        <taxon>Burkholderiales</taxon>
        <taxon>Oxalobacteraceae</taxon>
        <taxon>Telluria group</taxon>
        <taxon>Duganella</taxon>
    </lineage>
</organism>
<dbReference type="PATRIC" id="fig|762836.4.peg.5031"/>
<dbReference type="Proteomes" id="UP000175989">
    <property type="component" value="Unassembled WGS sequence"/>
</dbReference>
<reference evidence="3" key="1">
    <citation type="journal article" date="2016" name="Front. Microbiol.">
        <title>Molecular Keys to the Janthinobacterium and Duganella spp. Interaction with the Plant Pathogen Fusarium graminearum.</title>
        <authorList>
            <person name="Haack F.S."/>
            <person name="Poehlein A."/>
            <person name="Kroger C."/>
            <person name="Voigt C.A."/>
            <person name="Piepenbring M."/>
            <person name="Bode H.B."/>
            <person name="Daniel R."/>
            <person name="Schafer W."/>
            <person name="Streit W.R."/>
        </authorList>
    </citation>
    <scope>NUCLEOTIDE SEQUENCE [LARGE SCALE GENOMIC DNA]</scope>
    <source>
        <strain evidence="3">T54</strain>
    </source>
</reference>
<evidence type="ECO:0000259" key="1">
    <source>
        <dbReference type="Pfam" id="PF00085"/>
    </source>
</evidence>
<evidence type="ECO:0000313" key="2">
    <source>
        <dbReference type="EMBL" id="OEZ92631.1"/>
    </source>
</evidence>
<dbReference type="InterPro" id="IPR036249">
    <property type="entry name" value="Thioredoxin-like_sf"/>
</dbReference>
<sequence length="169" mass="18742">MPAGATLRPDVKYVLCTAENAENVANTMHSITLNSDNREQVAAALAGDCWIVACLCAAWCGTCDSYQASFESVAARHPDKLFLWIDIEDHADIVGDLDVENFPTLLIQHHELVAFFGTMLPDPALAHRLVQAQTEISDADMTEMIVNSEERARWQRECNLRALLRNALS</sequence>
<evidence type="ECO:0000313" key="3">
    <source>
        <dbReference type="Proteomes" id="UP000175989"/>
    </source>
</evidence>
<name>A0A1E7W8N9_9BURK</name>
<proteinExistence type="predicted"/>
<dbReference type="Gene3D" id="3.40.30.10">
    <property type="entry name" value="Glutaredoxin"/>
    <property type="match status" value="1"/>
</dbReference>
<keyword evidence="3" id="KW-1185">Reference proteome</keyword>
<dbReference type="EMBL" id="LROM01000147">
    <property type="protein sequence ID" value="OEZ92631.1"/>
    <property type="molecule type" value="Genomic_DNA"/>
</dbReference>
<dbReference type="CDD" id="cd02947">
    <property type="entry name" value="TRX_family"/>
    <property type="match status" value="1"/>
</dbReference>
<dbReference type="InterPro" id="IPR013766">
    <property type="entry name" value="Thioredoxin_domain"/>
</dbReference>
<protein>
    <submittedName>
        <fullName evidence="2">Putative thioredoxin-2</fullName>
    </submittedName>
</protein>
<accession>A0A1E7W8N9</accession>
<comment type="caution">
    <text evidence="2">The sequence shown here is derived from an EMBL/GenBank/DDBJ whole genome shotgun (WGS) entry which is preliminary data.</text>
</comment>
<dbReference type="SUPFAM" id="SSF52833">
    <property type="entry name" value="Thioredoxin-like"/>
    <property type="match status" value="1"/>
</dbReference>
<feature type="domain" description="Thioredoxin" evidence="1">
    <location>
        <begin position="51"/>
        <end position="109"/>
    </location>
</feature>
<dbReference type="AlphaFoldDB" id="A0A1E7W8N9"/>
<gene>
    <name evidence="2" type="primary">trxC_2</name>
    <name evidence="2" type="ORF">DUPY_48900</name>
</gene>